<evidence type="ECO:0000313" key="2">
    <source>
        <dbReference type="Proteomes" id="UP000247810"/>
    </source>
</evidence>
<evidence type="ECO:0000313" key="1">
    <source>
        <dbReference type="EMBL" id="PYH97400.1"/>
    </source>
</evidence>
<accession>A0A319DIN7</accession>
<reference evidence="1 2" key="1">
    <citation type="submission" date="2018-02" db="EMBL/GenBank/DDBJ databases">
        <title>The genomes of Aspergillus section Nigri reveals drivers in fungal speciation.</title>
        <authorList>
            <consortium name="DOE Joint Genome Institute"/>
            <person name="Vesth T.C."/>
            <person name="Nybo J."/>
            <person name="Theobald S."/>
            <person name="Brandl J."/>
            <person name="Frisvad J.C."/>
            <person name="Nielsen K.F."/>
            <person name="Lyhne E.K."/>
            <person name="Kogle M.E."/>
            <person name="Kuo A."/>
            <person name="Riley R."/>
            <person name="Clum A."/>
            <person name="Nolan M."/>
            <person name="Lipzen A."/>
            <person name="Salamov A."/>
            <person name="Henrissat B."/>
            <person name="Wiebenga A."/>
            <person name="De vries R.P."/>
            <person name="Grigoriev I.V."/>
            <person name="Mortensen U.H."/>
            <person name="Andersen M.R."/>
            <person name="Baker S.E."/>
        </authorList>
    </citation>
    <scope>NUCLEOTIDE SEQUENCE [LARGE SCALE GENOMIC DNA]</scope>
    <source>
        <strain evidence="1 2">CBS 707.79</strain>
    </source>
</reference>
<dbReference type="EMBL" id="KZ825825">
    <property type="protein sequence ID" value="PYH97400.1"/>
    <property type="molecule type" value="Genomic_DNA"/>
</dbReference>
<gene>
    <name evidence="1" type="ORF">BO71DRAFT_135036</name>
</gene>
<proteinExistence type="predicted"/>
<dbReference type="VEuPathDB" id="FungiDB:BO71DRAFT_135036"/>
<sequence>MAAGADSSFSAMPQVREWSFPARLPLISLAMFGSHHPRRFLIGYSSLDSWKNVLGFYPPPSLARSSPQRPVPLLIKAGRVLYSCAHLRAPWSGSEEFTYPFVPLYLQFDAESHRFCRLSLADLLCHTTHVAWTPLSAAFAPLKVDGMRPAVDTRFNESCYA</sequence>
<organism evidence="1 2">
    <name type="scientific">Aspergillus ellipticus CBS 707.79</name>
    <dbReference type="NCBI Taxonomy" id="1448320"/>
    <lineage>
        <taxon>Eukaryota</taxon>
        <taxon>Fungi</taxon>
        <taxon>Dikarya</taxon>
        <taxon>Ascomycota</taxon>
        <taxon>Pezizomycotina</taxon>
        <taxon>Eurotiomycetes</taxon>
        <taxon>Eurotiomycetidae</taxon>
        <taxon>Eurotiales</taxon>
        <taxon>Aspergillaceae</taxon>
        <taxon>Aspergillus</taxon>
        <taxon>Aspergillus subgen. Circumdati</taxon>
    </lineage>
</organism>
<protein>
    <submittedName>
        <fullName evidence="1">Uncharacterized protein</fullName>
    </submittedName>
</protein>
<dbReference type="AlphaFoldDB" id="A0A319DIN7"/>
<dbReference type="Proteomes" id="UP000247810">
    <property type="component" value="Unassembled WGS sequence"/>
</dbReference>
<name>A0A319DIN7_9EURO</name>
<keyword evidence="2" id="KW-1185">Reference proteome</keyword>